<reference evidence="2 3" key="1">
    <citation type="journal article" date="2022" name="G3 (Bethesda)">
        <title>Whole-genome sequence and methylome profiling of the almond [Prunus dulcis (Mill.) D.A. Webb] cultivar 'Nonpareil'.</title>
        <authorList>
            <person name="D'Amico-Willman K.M."/>
            <person name="Ouma W.Z."/>
            <person name="Meulia T."/>
            <person name="Sideli G.M."/>
            <person name="Gradziel T.M."/>
            <person name="Fresnedo-Ramirez J."/>
        </authorList>
    </citation>
    <scope>NUCLEOTIDE SEQUENCE [LARGE SCALE GENOMIC DNA]</scope>
    <source>
        <strain evidence="2">Clone GOH B32 T37-40</strain>
    </source>
</reference>
<sequence length="138" mass="15499">MIKSKGEVNQKTYDNVVDCNASGRTFDETPILNSPCVRPKGISNARLKSVMEKRRKRTPKDIVFSRKTKQSSKIGHPYSSAHTPLNSNFLNPVSVPMSTNISNHVYPTIRLLPTEGHANLLQSNKDSHSNVYEQQHNP</sequence>
<keyword evidence="3" id="KW-1185">Reference proteome</keyword>
<dbReference type="Proteomes" id="UP001054821">
    <property type="component" value="Chromosome 1"/>
</dbReference>
<evidence type="ECO:0000313" key="2">
    <source>
        <dbReference type="EMBL" id="KAI5354062.1"/>
    </source>
</evidence>
<gene>
    <name evidence="2" type="ORF">L3X38_006957</name>
</gene>
<feature type="region of interest" description="Disordered" evidence="1">
    <location>
        <begin position="50"/>
        <end position="83"/>
    </location>
</feature>
<dbReference type="AlphaFoldDB" id="A0AAD5F5J2"/>
<proteinExistence type="predicted"/>
<protein>
    <submittedName>
        <fullName evidence="2">Uncharacterized protein</fullName>
    </submittedName>
</protein>
<dbReference type="EMBL" id="JAJFAZ020000001">
    <property type="protein sequence ID" value="KAI5354062.1"/>
    <property type="molecule type" value="Genomic_DNA"/>
</dbReference>
<comment type="caution">
    <text evidence="2">The sequence shown here is derived from an EMBL/GenBank/DDBJ whole genome shotgun (WGS) entry which is preliminary data.</text>
</comment>
<evidence type="ECO:0000256" key="1">
    <source>
        <dbReference type="SAM" id="MobiDB-lite"/>
    </source>
</evidence>
<evidence type="ECO:0000313" key="3">
    <source>
        <dbReference type="Proteomes" id="UP001054821"/>
    </source>
</evidence>
<name>A0AAD5F5J2_PRUDU</name>
<accession>A0AAD5F5J2</accession>
<organism evidence="2 3">
    <name type="scientific">Prunus dulcis</name>
    <name type="common">Almond</name>
    <name type="synonym">Amygdalus dulcis</name>
    <dbReference type="NCBI Taxonomy" id="3755"/>
    <lineage>
        <taxon>Eukaryota</taxon>
        <taxon>Viridiplantae</taxon>
        <taxon>Streptophyta</taxon>
        <taxon>Embryophyta</taxon>
        <taxon>Tracheophyta</taxon>
        <taxon>Spermatophyta</taxon>
        <taxon>Magnoliopsida</taxon>
        <taxon>eudicotyledons</taxon>
        <taxon>Gunneridae</taxon>
        <taxon>Pentapetalae</taxon>
        <taxon>rosids</taxon>
        <taxon>fabids</taxon>
        <taxon>Rosales</taxon>
        <taxon>Rosaceae</taxon>
        <taxon>Amygdaloideae</taxon>
        <taxon>Amygdaleae</taxon>
        <taxon>Prunus</taxon>
    </lineage>
</organism>